<dbReference type="NCBIfam" id="TIGR01444">
    <property type="entry name" value="fkbM_fam"/>
    <property type="match status" value="1"/>
</dbReference>
<dbReference type="PANTHER" id="PTHR34203">
    <property type="entry name" value="METHYLTRANSFERASE, FKBM FAMILY PROTEIN"/>
    <property type="match status" value="1"/>
</dbReference>
<evidence type="ECO:0000313" key="2">
    <source>
        <dbReference type="EMBL" id="QHS96049.1"/>
    </source>
</evidence>
<reference evidence="2" key="1">
    <citation type="journal article" date="2020" name="Nature">
        <title>Giant virus diversity and host interactions through global metagenomics.</title>
        <authorList>
            <person name="Schulz F."/>
            <person name="Roux S."/>
            <person name="Paez-Espino D."/>
            <person name="Jungbluth S."/>
            <person name="Walsh D.A."/>
            <person name="Denef V.J."/>
            <person name="McMahon K.D."/>
            <person name="Konstantinidis K.T."/>
            <person name="Eloe-Fadrosh E.A."/>
            <person name="Kyrpides N.C."/>
            <person name="Woyke T."/>
        </authorList>
    </citation>
    <scope>NUCLEOTIDE SEQUENCE</scope>
    <source>
        <strain evidence="2">GVMAG-M-3300019093-7</strain>
    </source>
</reference>
<dbReference type="EMBL" id="MN739262">
    <property type="protein sequence ID" value="QHS96049.1"/>
    <property type="molecule type" value="Genomic_DNA"/>
</dbReference>
<sequence>MYFDIGSNIGNWALANINYCDKIISIEASPITFNKLVNHCKDDKIVLLNYAVCNNNGNDITFYQAECDLVSTMNKDWLTSNTSRFYNHPYTEITCKTITIDKLIEQYGLPDLIKIDVEGGEYECISSLTQKVNLLCFEWASETNILTFNCIDYLFNLGYTKFYIQNMDDYTFRPGDNDFYDISSIKTKLINTIPKYDWGMIWCK</sequence>
<accession>A0A6C0BWX9</accession>
<dbReference type="InterPro" id="IPR052514">
    <property type="entry name" value="SAM-dependent_MTase"/>
</dbReference>
<proteinExistence type="predicted"/>
<dbReference type="Pfam" id="PF05050">
    <property type="entry name" value="Methyltransf_21"/>
    <property type="match status" value="1"/>
</dbReference>
<feature type="domain" description="Methyltransferase FkbM" evidence="1">
    <location>
        <begin position="4"/>
        <end position="134"/>
    </location>
</feature>
<dbReference type="SUPFAM" id="SSF53335">
    <property type="entry name" value="S-adenosyl-L-methionine-dependent methyltransferases"/>
    <property type="match status" value="1"/>
</dbReference>
<evidence type="ECO:0000259" key="1">
    <source>
        <dbReference type="Pfam" id="PF05050"/>
    </source>
</evidence>
<dbReference type="PANTHER" id="PTHR34203:SF15">
    <property type="entry name" value="SLL1173 PROTEIN"/>
    <property type="match status" value="1"/>
</dbReference>
<dbReference type="InterPro" id="IPR006342">
    <property type="entry name" value="FkbM_mtfrase"/>
</dbReference>
<protein>
    <recommendedName>
        <fullName evidence="1">Methyltransferase FkbM domain-containing protein</fullName>
    </recommendedName>
</protein>
<name>A0A6C0BWX9_9ZZZZ</name>
<dbReference type="InterPro" id="IPR029063">
    <property type="entry name" value="SAM-dependent_MTases_sf"/>
</dbReference>
<dbReference type="AlphaFoldDB" id="A0A6C0BWX9"/>
<dbReference type="Gene3D" id="3.40.50.150">
    <property type="entry name" value="Vaccinia Virus protein VP39"/>
    <property type="match status" value="1"/>
</dbReference>
<organism evidence="2">
    <name type="scientific">viral metagenome</name>
    <dbReference type="NCBI Taxonomy" id="1070528"/>
    <lineage>
        <taxon>unclassified sequences</taxon>
        <taxon>metagenomes</taxon>
        <taxon>organismal metagenomes</taxon>
    </lineage>
</organism>